<name>A0A845V2L5_9GAMM</name>
<dbReference type="GO" id="GO:0005829">
    <property type="term" value="C:cytosol"/>
    <property type="evidence" value="ECO:0007669"/>
    <property type="project" value="TreeGrafter"/>
</dbReference>
<accession>A0A845V2L5</accession>
<evidence type="ECO:0000256" key="1">
    <source>
        <dbReference type="ARBA" id="ARBA00023125"/>
    </source>
</evidence>
<dbReference type="GO" id="GO:0003677">
    <property type="term" value="F:DNA binding"/>
    <property type="evidence" value="ECO:0007669"/>
    <property type="project" value="UniProtKB-KW"/>
</dbReference>
<dbReference type="InterPro" id="IPR000944">
    <property type="entry name" value="Tscrpt_reg_Rrf2"/>
</dbReference>
<dbReference type="PANTHER" id="PTHR33221:SF4">
    <property type="entry name" value="HTH-TYPE TRANSCRIPTIONAL REPRESSOR NSRR"/>
    <property type="match status" value="1"/>
</dbReference>
<dbReference type="PROSITE" id="PS51197">
    <property type="entry name" value="HTH_RRF2_2"/>
    <property type="match status" value="1"/>
</dbReference>
<dbReference type="NCBIfam" id="TIGR00738">
    <property type="entry name" value="rrf2_super"/>
    <property type="match status" value="1"/>
</dbReference>
<dbReference type="PANTHER" id="PTHR33221">
    <property type="entry name" value="WINGED HELIX-TURN-HELIX TRANSCRIPTIONAL REGULATOR, RRF2 FAMILY"/>
    <property type="match status" value="1"/>
</dbReference>
<comment type="caution">
    <text evidence="2">The sequence shown here is derived from an EMBL/GenBank/DDBJ whole genome shotgun (WGS) entry which is preliminary data.</text>
</comment>
<reference evidence="2 3" key="1">
    <citation type="submission" date="2020-02" db="EMBL/GenBank/DDBJ databases">
        <authorList>
            <person name="Zhang X.-Y."/>
        </authorList>
    </citation>
    <scope>NUCLEOTIDE SEQUENCE [LARGE SCALE GENOMIC DNA]</scope>
    <source>
        <strain evidence="2 3">C33</strain>
    </source>
</reference>
<keyword evidence="1" id="KW-0238">DNA-binding</keyword>
<dbReference type="AlphaFoldDB" id="A0A845V2L5"/>
<keyword evidence="3" id="KW-1185">Reference proteome</keyword>
<gene>
    <name evidence="2" type="ORF">G3I74_14050</name>
</gene>
<dbReference type="Gene3D" id="1.10.10.10">
    <property type="entry name" value="Winged helix-like DNA-binding domain superfamily/Winged helix DNA-binding domain"/>
    <property type="match status" value="1"/>
</dbReference>
<dbReference type="Proteomes" id="UP000484885">
    <property type="component" value="Unassembled WGS sequence"/>
</dbReference>
<dbReference type="InterPro" id="IPR036390">
    <property type="entry name" value="WH_DNA-bd_sf"/>
</dbReference>
<dbReference type="Pfam" id="PF02082">
    <property type="entry name" value="Rrf2"/>
    <property type="match status" value="1"/>
</dbReference>
<evidence type="ECO:0000313" key="2">
    <source>
        <dbReference type="EMBL" id="NDY96852.1"/>
    </source>
</evidence>
<dbReference type="EMBL" id="JAAGSC010000044">
    <property type="protein sequence ID" value="NDY96852.1"/>
    <property type="molecule type" value="Genomic_DNA"/>
</dbReference>
<dbReference type="GO" id="GO:0003700">
    <property type="term" value="F:DNA-binding transcription factor activity"/>
    <property type="evidence" value="ECO:0007669"/>
    <property type="project" value="TreeGrafter"/>
</dbReference>
<evidence type="ECO:0000313" key="3">
    <source>
        <dbReference type="Proteomes" id="UP000484885"/>
    </source>
</evidence>
<dbReference type="RefSeq" id="WP_164212239.1">
    <property type="nucleotide sequence ID" value="NZ_JAAGSC010000044.1"/>
</dbReference>
<protein>
    <submittedName>
        <fullName evidence="2">Rrf2 family transcriptional regulator</fullName>
    </submittedName>
</protein>
<proteinExistence type="predicted"/>
<dbReference type="SUPFAM" id="SSF46785">
    <property type="entry name" value="Winged helix' DNA-binding domain"/>
    <property type="match status" value="1"/>
</dbReference>
<dbReference type="InterPro" id="IPR036388">
    <property type="entry name" value="WH-like_DNA-bd_sf"/>
</dbReference>
<sequence length="153" mass="17277">MKLTQHADYGIRILTYLGLHPQSQATVGEIAAAFDISHHHLTKVVQQLVAQGVVESRRGKQGGLRLARSPHEIRVGSVIRALENDFHLVECMRHERDCKIAPVCRFSDMVTEASEAFLAVLDGYTLDDMLFGSARRRQLNRLLILEPRVAERH</sequence>
<organism evidence="2 3">
    <name type="scientific">Wenzhouxiangella limi</name>
    <dbReference type="NCBI Taxonomy" id="2707351"/>
    <lineage>
        <taxon>Bacteria</taxon>
        <taxon>Pseudomonadati</taxon>
        <taxon>Pseudomonadota</taxon>
        <taxon>Gammaproteobacteria</taxon>
        <taxon>Chromatiales</taxon>
        <taxon>Wenzhouxiangellaceae</taxon>
        <taxon>Wenzhouxiangella</taxon>
    </lineage>
</organism>